<dbReference type="RefSeq" id="WP_011465742.1">
    <property type="nucleotide sequence ID" value="NC_007908.1"/>
</dbReference>
<organism evidence="1 2">
    <name type="scientific">Albidiferax ferrireducens (strain ATCC BAA-621 / DSM 15236 / T118)</name>
    <name type="common">Rhodoferax ferrireducens</name>
    <dbReference type="NCBI Taxonomy" id="338969"/>
    <lineage>
        <taxon>Bacteria</taxon>
        <taxon>Pseudomonadati</taxon>
        <taxon>Pseudomonadota</taxon>
        <taxon>Betaproteobacteria</taxon>
        <taxon>Burkholderiales</taxon>
        <taxon>Comamonadaceae</taxon>
        <taxon>Rhodoferax</taxon>
    </lineage>
</organism>
<accession>Q21SS4</accession>
<gene>
    <name evidence="1" type="ordered locus">Rfer_3472</name>
</gene>
<name>Q21SS4_ALBFT</name>
<sequence>MELLVLLTLLAAGAYVVKSREQGRRIALLGSYLGKYQIEKLMENLTDGYLRALSEPDPERQTQIWRMLDAAEVTLCDQFNRFVAEFSGVDEAQTRVSRLALAIPWADRLLPDSTFDLRQALRIHANGIEQAAQNSRHLTQKNKAFTLSAELFLMQHTCHWFCRSKTVASARMLMRHKTPYAQLLESVSPETRQAYGALVGR</sequence>
<keyword evidence="2" id="KW-1185">Reference proteome</keyword>
<dbReference type="EMBL" id="CP000267">
    <property type="protein sequence ID" value="ABD71179.1"/>
    <property type="molecule type" value="Genomic_DNA"/>
</dbReference>
<dbReference type="Proteomes" id="UP000008332">
    <property type="component" value="Chromosome"/>
</dbReference>
<dbReference type="HOGENOM" id="CLU_115756_0_0_4"/>
<proteinExistence type="predicted"/>
<protein>
    <submittedName>
        <fullName evidence="1">Uncharacterized protein</fullName>
    </submittedName>
</protein>
<dbReference type="OrthoDB" id="8654508at2"/>
<evidence type="ECO:0000313" key="2">
    <source>
        <dbReference type="Proteomes" id="UP000008332"/>
    </source>
</evidence>
<evidence type="ECO:0000313" key="1">
    <source>
        <dbReference type="EMBL" id="ABD71179.1"/>
    </source>
</evidence>
<reference evidence="2" key="1">
    <citation type="submission" date="2006-02" db="EMBL/GenBank/DDBJ databases">
        <title>Complete sequence of chromosome of Rhodoferax ferrireducens DSM 15236.</title>
        <authorList>
            <person name="Copeland A."/>
            <person name="Lucas S."/>
            <person name="Lapidus A."/>
            <person name="Barry K."/>
            <person name="Detter J.C."/>
            <person name="Glavina del Rio T."/>
            <person name="Hammon N."/>
            <person name="Israni S."/>
            <person name="Pitluck S."/>
            <person name="Brettin T."/>
            <person name="Bruce D."/>
            <person name="Han C."/>
            <person name="Tapia R."/>
            <person name="Gilna P."/>
            <person name="Kiss H."/>
            <person name="Schmutz J."/>
            <person name="Larimer F."/>
            <person name="Land M."/>
            <person name="Kyrpides N."/>
            <person name="Ivanova N."/>
            <person name="Richardson P."/>
        </authorList>
    </citation>
    <scope>NUCLEOTIDE SEQUENCE [LARGE SCALE GENOMIC DNA]</scope>
    <source>
        <strain evidence="2">ATCC BAA-621 / DSM 15236 / T118</strain>
    </source>
</reference>
<dbReference type="KEGG" id="rfr:Rfer_3472"/>
<dbReference type="eggNOG" id="ENOG502ZBRZ">
    <property type="taxonomic scope" value="Bacteria"/>
</dbReference>
<dbReference type="AlphaFoldDB" id="Q21SS4"/>